<dbReference type="RefSeq" id="WP_150930407.1">
    <property type="nucleotide sequence ID" value="NZ_VYTZ01000001.1"/>
</dbReference>
<reference evidence="3 4" key="1">
    <citation type="submission" date="2019-09" db="EMBL/GenBank/DDBJ databases">
        <title>Screening of Novel Bioactive Compounds from Soil-Associated.</title>
        <authorList>
            <person name="Gong X."/>
        </authorList>
    </citation>
    <scope>NUCLEOTIDE SEQUENCE [LARGE SCALE GENOMIC DNA]</scope>
    <source>
        <strain evidence="3 4">Gxj-6</strain>
    </source>
</reference>
<keyword evidence="4" id="KW-1185">Reference proteome</keyword>
<evidence type="ECO:0000313" key="3">
    <source>
        <dbReference type="EMBL" id="KAA9381589.1"/>
    </source>
</evidence>
<comment type="caution">
    <text evidence="3">The sequence shown here is derived from an EMBL/GenBank/DDBJ whole genome shotgun (WGS) entry which is preliminary data.</text>
</comment>
<dbReference type="Pfam" id="PF14451">
    <property type="entry name" value="Ub-Mut7C"/>
    <property type="match status" value="1"/>
</dbReference>
<feature type="domain" description="Mut7-C RNAse" evidence="1">
    <location>
        <begin position="86"/>
        <end position="143"/>
    </location>
</feature>
<name>A0A5J5KC80_9ACTN</name>
<dbReference type="Pfam" id="PF01927">
    <property type="entry name" value="Mut7-C"/>
    <property type="match status" value="1"/>
</dbReference>
<proteinExistence type="predicted"/>
<protein>
    <submittedName>
        <fullName evidence="3">Uncharacterized protein</fullName>
    </submittedName>
</protein>
<dbReference type="EMBL" id="VYTZ01000001">
    <property type="protein sequence ID" value="KAA9381589.1"/>
    <property type="molecule type" value="Genomic_DNA"/>
</dbReference>
<sequence>MATTVRFDPELWLFLAPPRHRRRELGLPYDGTSSLGRVVESAGVPLTEIGGLTAGRRPVPATYRPLTGEVVEVHGVDRPQPIARARFVLDGHLVALSRRLRLVGVDVAYRNDVDDDTLVAQANAEERVLLIRDRGILRRRGSAARSTRS</sequence>
<evidence type="ECO:0000259" key="2">
    <source>
        <dbReference type="Pfam" id="PF14451"/>
    </source>
</evidence>
<dbReference type="PANTHER" id="PTHR39081:SF1">
    <property type="entry name" value="MUT7-C RNASE DOMAIN-CONTAINING PROTEIN"/>
    <property type="match status" value="1"/>
</dbReference>
<dbReference type="AlphaFoldDB" id="A0A5J5KC80"/>
<dbReference type="PANTHER" id="PTHR39081">
    <property type="entry name" value="MUT7-C DOMAIN-CONTAINING PROTEIN"/>
    <property type="match status" value="1"/>
</dbReference>
<feature type="domain" description="Ubiquitin Mut7-C" evidence="2">
    <location>
        <begin position="3"/>
        <end position="78"/>
    </location>
</feature>
<dbReference type="InterPro" id="IPR027798">
    <property type="entry name" value="Ub_Mut7C"/>
</dbReference>
<dbReference type="Proteomes" id="UP000327011">
    <property type="component" value="Unassembled WGS sequence"/>
</dbReference>
<gene>
    <name evidence="3" type="ORF">F5972_01785</name>
</gene>
<evidence type="ECO:0000313" key="4">
    <source>
        <dbReference type="Proteomes" id="UP000327011"/>
    </source>
</evidence>
<evidence type="ECO:0000259" key="1">
    <source>
        <dbReference type="Pfam" id="PF01927"/>
    </source>
</evidence>
<dbReference type="InterPro" id="IPR002782">
    <property type="entry name" value="Mut7-C_RNAse_dom"/>
</dbReference>
<organism evidence="3 4">
    <name type="scientific">Microbispora cellulosiformans</name>
    <dbReference type="NCBI Taxonomy" id="2614688"/>
    <lineage>
        <taxon>Bacteria</taxon>
        <taxon>Bacillati</taxon>
        <taxon>Actinomycetota</taxon>
        <taxon>Actinomycetes</taxon>
        <taxon>Streptosporangiales</taxon>
        <taxon>Streptosporangiaceae</taxon>
        <taxon>Microbispora</taxon>
    </lineage>
</organism>
<accession>A0A5J5KC80</accession>